<feature type="repeat" description="ANK" evidence="3">
    <location>
        <begin position="847"/>
        <end position="879"/>
    </location>
</feature>
<accession>A0A9W8V0G8</accession>
<reference evidence="5" key="1">
    <citation type="submission" date="2022-09" db="EMBL/GenBank/DDBJ databases">
        <title>Fusarium specimens isolated from Avocado Roots.</title>
        <authorList>
            <person name="Stajich J."/>
            <person name="Roper C."/>
            <person name="Heimlech-Rivalta G."/>
        </authorList>
    </citation>
    <scope>NUCLEOTIDE SEQUENCE</scope>
    <source>
        <strain evidence="5">A02</strain>
    </source>
</reference>
<evidence type="ECO:0000256" key="1">
    <source>
        <dbReference type="ARBA" id="ARBA00022737"/>
    </source>
</evidence>
<dbReference type="SMART" id="SM00248">
    <property type="entry name" value="ANK"/>
    <property type="match status" value="8"/>
</dbReference>
<dbReference type="PANTHER" id="PTHR24198">
    <property type="entry name" value="ANKYRIN REPEAT AND PROTEIN KINASE DOMAIN-CONTAINING PROTEIN"/>
    <property type="match status" value="1"/>
</dbReference>
<dbReference type="PANTHER" id="PTHR24198:SF165">
    <property type="entry name" value="ANKYRIN REPEAT-CONTAINING PROTEIN-RELATED"/>
    <property type="match status" value="1"/>
</dbReference>
<dbReference type="InterPro" id="IPR002110">
    <property type="entry name" value="Ankyrin_rpt"/>
</dbReference>
<dbReference type="EMBL" id="JAOQAV010000024">
    <property type="protein sequence ID" value="KAJ4185177.1"/>
    <property type="molecule type" value="Genomic_DNA"/>
</dbReference>
<comment type="caution">
    <text evidence="5">The sequence shown here is derived from an EMBL/GenBank/DDBJ whole genome shotgun (WGS) entry which is preliminary data.</text>
</comment>
<dbReference type="InterPro" id="IPR001245">
    <property type="entry name" value="Ser-Thr/Tyr_kinase_cat_dom"/>
</dbReference>
<dbReference type="InterPro" id="IPR000719">
    <property type="entry name" value="Prot_kinase_dom"/>
</dbReference>
<evidence type="ECO:0000313" key="6">
    <source>
        <dbReference type="Proteomes" id="UP001152087"/>
    </source>
</evidence>
<dbReference type="GO" id="GO:0004672">
    <property type="term" value="F:protein kinase activity"/>
    <property type="evidence" value="ECO:0007669"/>
    <property type="project" value="InterPro"/>
</dbReference>
<dbReference type="PROSITE" id="PS50088">
    <property type="entry name" value="ANK_REPEAT"/>
    <property type="match status" value="4"/>
</dbReference>
<keyword evidence="1" id="KW-0677">Repeat</keyword>
<gene>
    <name evidence="5" type="ORF">NW755_008621</name>
</gene>
<feature type="repeat" description="ANK" evidence="3">
    <location>
        <begin position="682"/>
        <end position="714"/>
    </location>
</feature>
<dbReference type="AlphaFoldDB" id="A0A9W8V0G8"/>
<dbReference type="InterPro" id="IPR036770">
    <property type="entry name" value="Ankyrin_rpt-contain_sf"/>
</dbReference>
<dbReference type="Gene3D" id="1.25.40.20">
    <property type="entry name" value="Ankyrin repeat-containing domain"/>
    <property type="match status" value="3"/>
</dbReference>
<dbReference type="Pfam" id="PF07714">
    <property type="entry name" value="PK_Tyr_Ser-Thr"/>
    <property type="match status" value="1"/>
</dbReference>
<feature type="domain" description="Protein kinase" evidence="4">
    <location>
        <begin position="53"/>
        <end position="364"/>
    </location>
</feature>
<dbReference type="InterPro" id="IPR008271">
    <property type="entry name" value="Ser/Thr_kinase_AS"/>
</dbReference>
<feature type="repeat" description="ANK" evidence="3">
    <location>
        <begin position="1090"/>
        <end position="1122"/>
    </location>
</feature>
<keyword evidence="2 3" id="KW-0040">ANK repeat</keyword>
<evidence type="ECO:0000256" key="3">
    <source>
        <dbReference type="PROSITE-ProRule" id="PRU00023"/>
    </source>
</evidence>
<dbReference type="Gene3D" id="1.10.510.10">
    <property type="entry name" value="Transferase(Phosphotransferase) domain 1"/>
    <property type="match status" value="1"/>
</dbReference>
<sequence>MLNLRRRKVSGLAGPGIGATGVPTSTLPSSIAFATAVMAGNYRPRISLEHLARAERECVGEGHSFRVEFTQIVDSETNAQAQPVVVKIPANSIDPGPASRWEDVRLEVLTLLHPPIAASSNIVDLLAIGWETGLSEEVRPVLVMPYATCGTLDQFLLSSDVTNSWKHGILIDVARGLEVLHGCGIVHGDLKSENVLLFWKGERPVAKLSDFGCSIVNPGRHTRLLGASPPWNCPEWGRDMSSETLPLTDVYCLGLLIWRTILPGSDPFSRLSSLAKEDGGPSNAQIQALKAWPDDRFAAEAKESLFLAVGVTEFEAALLNAALDSSLRYEPSRRNLDDCLGCLKGLVDFDESAEVEQENMEPYICDPEPSVDPLSLNELPWAVQQDIFQFYSKSISTPPGTGDATAHVGHIWLFVCYLQGIGTEVDEANACKHVLEAAKHGNYIAKSLAYRAVVAFLDPLEHPRPIQWLLRSVEMGFLGAMEDFAHFAHSTGHANPGALLTKALCRLRNFTAGVGADHFLDPVGNRLNPLSIEDEDEFHQQLSALLREAGFNVNKFQVNSRGDSLLHHASACGFVSATRSLISLFKGQLDINVVNKHGETALLSASRAGQSETVKMLLGNGADLRPSNLGESPLHWLGAFYIGIADIARLMLQSVEPGQRVLYLHQKASAVSYSTYWGAEFPAGTPLHRAVHFNRPGVAGALMDLGADPNEMDIRKPQLSALQLACGRHHASVVEEMLTKMNVTDVNEVAGPPLLHIALSRYNRLQGLVENGVHARDAQAMRDTVAILTARHANPGLVATAESTTAGIEATALYRAVQSGSIETVREALSSTLLQPTSLLDTPCGNESLRPLDLAVQNGSLDIVEALLIAGAQPKQSPNHHQAPSCVSVLHACSLIHNSVPPAHQMGIFNALTPHFTDGVDVGCGGNQVAAGGDGQVFESPFCVAVRYQQFGLARALLGLGANVDFEFDTLIDDRSSQDSGQAISARITILGAILAYLTPAVVSSTRFLLGYDDSGKKKNGWPYKKPRPVICNASNWTVWHAVAARRTKTMTYAADLMRETVSYLKESYGDLGPSFVNMRSKETGPGDVEGMTALHVAAENANIEVVAALLQMGADKDIVDSQGAKPIDYARDMASKHIEIDARYDGMEKFARREMERRKQVYVMLGGDVGIFEYP</sequence>
<evidence type="ECO:0000256" key="2">
    <source>
        <dbReference type="ARBA" id="ARBA00023043"/>
    </source>
</evidence>
<dbReference type="SUPFAM" id="SSF48403">
    <property type="entry name" value="Ankyrin repeat"/>
    <property type="match status" value="2"/>
</dbReference>
<dbReference type="PROSITE" id="PS00108">
    <property type="entry name" value="PROTEIN_KINASE_ST"/>
    <property type="match status" value="1"/>
</dbReference>
<dbReference type="InterPro" id="IPR011009">
    <property type="entry name" value="Kinase-like_dom_sf"/>
</dbReference>
<dbReference type="Pfam" id="PF12796">
    <property type="entry name" value="Ank_2"/>
    <property type="match status" value="1"/>
</dbReference>
<keyword evidence="6" id="KW-1185">Reference proteome</keyword>
<name>A0A9W8V0G8_9HYPO</name>
<feature type="repeat" description="ANK" evidence="3">
    <location>
        <begin position="597"/>
        <end position="629"/>
    </location>
</feature>
<proteinExistence type="predicted"/>
<evidence type="ECO:0000259" key="4">
    <source>
        <dbReference type="PROSITE" id="PS50011"/>
    </source>
</evidence>
<dbReference type="SUPFAM" id="SSF56112">
    <property type="entry name" value="Protein kinase-like (PK-like)"/>
    <property type="match status" value="1"/>
</dbReference>
<dbReference type="PROSITE" id="PS50011">
    <property type="entry name" value="PROTEIN_KINASE_DOM"/>
    <property type="match status" value="1"/>
</dbReference>
<dbReference type="Proteomes" id="UP001152087">
    <property type="component" value="Unassembled WGS sequence"/>
</dbReference>
<evidence type="ECO:0000313" key="5">
    <source>
        <dbReference type="EMBL" id="KAJ4185177.1"/>
    </source>
</evidence>
<dbReference type="Pfam" id="PF00023">
    <property type="entry name" value="Ank"/>
    <property type="match status" value="2"/>
</dbReference>
<dbReference type="SMART" id="SM00220">
    <property type="entry name" value="S_TKc"/>
    <property type="match status" value="1"/>
</dbReference>
<protein>
    <recommendedName>
        <fullName evidence="4">Protein kinase domain-containing protein</fullName>
    </recommendedName>
</protein>
<organism evidence="5 6">
    <name type="scientific">Fusarium falciforme</name>
    <dbReference type="NCBI Taxonomy" id="195108"/>
    <lineage>
        <taxon>Eukaryota</taxon>
        <taxon>Fungi</taxon>
        <taxon>Dikarya</taxon>
        <taxon>Ascomycota</taxon>
        <taxon>Pezizomycotina</taxon>
        <taxon>Sordariomycetes</taxon>
        <taxon>Hypocreomycetidae</taxon>
        <taxon>Hypocreales</taxon>
        <taxon>Nectriaceae</taxon>
        <taxon>Fusarium</taxon>
        <taxon>Fusarium solani species complex</taxon>
    </lineage>
</organism>
<dbReference type="PROSITE" id="PS50297">
    <property type="entry name" value="ANK_REP_REGION"/>
    <property type="match status" value="3"/>
</dbReference>
<dbReference type="GO" id="GO:0005524">
    <property type="term" value="F:ATP binding"/>
    <property type="evidence" value="ECO:0007669"/>
    <property type="project" value="InterPro"/>
</dbReference>